<name>A0A0E9Q6C2_ANGAN</name>
<proteinExistence type="predicted"/>
<evidence type="ECO:0000256" key="1">
    <source>
        <dbReference type="SAM" id="SignalP"/>
    </source>
</evidence>
<organism evidence="2">
    <name type="scientific">Anguilla anguilla</name>
    <name type="common">European freshwater eel</name>
    <name type="synonym">Muraena anguilla</name>
    <dbReference type="NCBI Taxonomy" id="7936"/>
    <lineage>
        <taxon>Eukaryota</taxon>
        <taxon>Metazoa</taxon>
        <taxon>Chordata</taxon>
        <taxon>Craniata</taxon>
        <taxon>Vertebrata</taxon>
        <taxon>Euteleostomi</taxon>
        <taxon>Actinopterygii</taxon>
        <taxon>Neopterygii</taxon>
        <taxon>Teleostei</taxon>
        <taxon>Anguilliformes</taxon>
        <taxon>Anguillidae</taxon>
        <taxon>Anguilla</taxon>
    </lineage>
</organism>
<protein>
    <submittedName>
        <fullName evidence="2">Uncharacterized protein</fullName>
    </submittedName>
</protein>
<keyword evidence="1" id="KW-0732">Signal</keyword>
<feature type="chain" id="PRO_5002431280" evidence="1">
    <location>
        <begin position="20"/>
        <end position="39"/>
    </location>
</feature>
<evidence type="ECO:0000313" key="2">
    <source>
        <dbReference type="EMBL" id="JAH12431.1"/>
    </source>
</evidence>
<feature type="signal peptide" evidence="1">
    <location>
        <begin position="1"/>
        <end position="19"/>
    </location>
</feature>
<dbReference type="AlphaFoldDB" id="A0A0E9Q6C2"/>
<sequence>MGWTVQSLLHLLLSGPSSYWVCSLGAHFEGWFVPLQHLT</sequence>
<dbReference type="EMBL" id="GBXM01096146">
    <property type="protein sequence ID" value="JAH12431.1"/>
    <property type="molecule type" value="Transcribed_RNA"/>
</dbReference>
<accession>A0A0E9Q6C2</accession>
<reference evidence="2" key="1">
    <citation type="submission" date="2014-11" db="EMBL/GenBank/DDBJ databases">
        <authorList>
            <person name="Amaro Gonzalez C."/>
        </authorList>
    </citation>
    <scope>NUCLEOTIDE SEQUENCE</scope>
</reference>
<reference evidence="2" key="2">
    <citation type="journal article" date="2015" name="Fish Shellfish Immunol.">
        <title>Early steps in the European eel (Anguilla anguilla)-Vibrio vulnificus interaction in the gills: Role of the RtxA13 toxin.</title>
        <authorList>
            <person name="Callol A."/>
            <person name="Pajuelo D."/>
            <person name="Ebbesson L."/>
            <person name="Teles M."/>
            <person name="MacKenzie S."/>
            <person name="Amaro C."/>
        </authorList>
    </citation>
    <scope>NUCLEOTIDE SEQUENCE</scope>
</reference>